<dbReference type="KEGG" id="cep:Cri9333_4432"/>
<name>K9W6X0_9CYAN</name>
<evidence type="ECO:0000256" key="1">
    <source>
        <dbReference type="SAM" id="MobiDB-lite"/>
    </source>
</evidence>
<dbReference type="Proteomes" id="UP000010472">
    <property type="component" value="Chromosome"/>
</dbReference>
<dbReference type="PATRIC" id="fig|1173022.3.peg.4787"/>
<keyword evidence="3" id="KW-1185">Reference proteome</keyword>
<evidence type="ECO:0000313" key="3">
    <source>
        <dbReference type="Proteomes" id="UP000010472"/>
    </source>
</evidence>
<organism evidence="2 3">
    <name type="scientific">Crinalium epipsammum PCC 9333</name>
    <dbReference type="NCBI Taxonomy" id="1173022"/>
    <lineage>
        <taxon>Bacteria</taxon>
        <taxon>Bacillati</taxon>
        <taxon>Cyanobacteriota</taxon>
        <taxon>Cyanophyceae</taxon>
        <taxon>Gomontiellales</taxon>
        <taxon>Gomontiellaceae</taxon>
        <taxon>Crinalium</taxon>
    </lineage>
</organism>
<sequence>MFRTEMKVNSTVVLTLLLLLLMLGSGVVSSMLGFAIGHAALKGVTQPDIRPTNKLTGNKQIASGKEKAMILPEEDILAAVKAERSGKNKASKVNKPKAEAVSQKSPDQSSSTSQAGFPIKSESQGVTLQVLSARQQPGSLLLNVSLKNQGNSSMRFLYSFLNVTDDQGNTLSATTDGLPGDLPANGQEFTGTVTIPNALLDDSKKLSLKLTDYPDQKLQLQMSNIPVVK</sequence>
<dbReference type="EMBL" id="CP003620">
    <property type="protein sequence ID" value="AFZ15215.1"/>
    <property type="molecule type" value="Genomic_DNA"/>
</dbReference>
<gene>
    <name evidence="2" type="ORF">Cri9333_4432</name>
</gene>
<feature type="region of interest" description="Disordered" evidence="1">
    <location>
        <begin position="85"/>
        <end position="118"/>
    </location>
</feature>
<dbReference type="STRING" id="1173022.Cri9333_4432"/>
<dbReference type="AlphaFoldDB" id="K9W6X0"/>
<dbReference type="HOGENOM" id="CLU_107612_0_0_3"/>
<feature type="compositionally biased region" description="Low complexity" evidence="1">
    <location>
        <begin position="102"/>
        <end position="114"/>
    </location>
</feature>
<evidence type="ECO:0000313" key="2">
    <source>
        <dbReference type="EMBL" id="AFZ15215.1"/>
    </source>
</evidence>
<proteinExistence type="predicted"/>
<protein>
    <submittedName>
        <fullName evidence="2">Uncharacterized protein</fullName>
    </submittedName>
</protein>
<dbReference type="eggNOG" id="ENOG502ZFJQ">
    <property type="taxonomic scope" value="Bacteria"/>
</dbReference>
<reference evidence="2 3" key="1">
    <citation type="submission" date="2012-06" db="EMBL/GenBank/DDBJ databases">
        <title>Finished chromosome of genome of Crinalium epipsammum PCC 9333.</title>
        <authorList>
            <consortium name="US DOE Joint Genome Institute"/>
            <person name="Gugger M."/>
            <person name="Coursin T."/>
            <person name="Rippka R."/>
            <person name="Tandeau De Marsac N."/>
            <person name="Huntemann M."/>
            <person name="Wei C.-L."/>
            <person name="Han J."/>
            <person name="Detter J.C."/>
            <person name="Han C."/>
            <person name="Tapia R."/>
            <person name="Davenport K."/>
            <person name="Daligault H."/>
            <person name="Erkkila T."/>
            <person name="Gu W."/>
            <person name="Munk A.C.C."/>
            <person name="Teshima H."/>
            <person name="Xu Y."/>
            <person name="Chain P."/>
            <person name="Chen A."/>
            <person name="Krypides N."/>
            <person name="Mavromatis K."/>
            <person name="Markowitz V."/>
            <person name="Szeto E."/>
            <person name="Ivanova N."/>
            <person name="Mikhailova N."/>
            <person name="Ovchinnikova G."/>
            <person name="Pagani I."/>
            <person name="Pati A."/>
            <person name="Goodwin L."/>
            <person name="Peters L."/>
            <person name="Pitluck S."/>
            <person name="Woyke T."/>
            <person name="Kerfeld C."/>
        </authorList>
    </citation>
    <scope>NUCLEOTIDE SEQUENCE [LARGE SCALE GENOMIC DNA]</scope>
    <source>
        <strain evidence="2 3">PCC 9333</strain>
    </source>
</reference>
<accession>K9W6X0</accession>